<gene>
    <name evidence="3" type="ORF">ACFQGD_27650</name>
</gene>
<dbReference type="Gene3D" id="3.30.450.380">
    <property type="match status" value="1"/>
</dbReference>
<dbReference type="Gene3D" id="3.40.50.300">
    <property type="entry name" value="P-loop containing nucleotide triphosphate hydrolases"/>
    <property type="match status" value="1"/>
</dbReference>
<dbReference type="RefSeq" id="WP_345401628.1">
    <property type="nucleotide sequence ID" value="NZ_BAABLA010000106.1"/>
</dbReference>
<sequence>MSHPWETGDFVPDTPAAVAANGAGRRVAAGWAAIDAGTVAEIRGRVAERLEHDGPFTAFANSPQGRARAARHVEDEVSGWVRRQAERGVPPPTVETERALTRAVMAGLSGLGPLEQLLARDDVENIHIHGCDRVFLELADGLLQRWPHPVAESDEALVEMLTSVFAHQGQTSREFSRAHPLGNLRLPGGGPLGARLGALIEVVDRPRVAIRRHRLSHTTLDDLVEHRTLDETLAQFLAAAVRAGCNILVTGGPSAGKTTTLRALCHAIPATQHVITVEDDYELGLHIDTDLDLVTPMEARLANAEGVGEITLDDLLKQALRQSPHRVIVGEVRGGEITAMLRGLGNGAAGGMCTLHARSAGVAFDRIASLGMLGTPPLSVEAASAWTASAIDLIVHVVKVDDTDAAGRPHRRRFVTEVLEVGPVGDAGRPDATRLYSRPLPGTGAAPVFAPTSELAARVAAAGFEPTRLATVWEAQ</sequence>
<evidence type="ECO:0000256" key="1">
    <source>
        <dbReference type="ARBA" id="ARBA00006611"/>
    </source>
</evidence>
<dbReference type="PANTHER" id="PTHR30486:SF6">
    <property type="entry name" value="TYPE IV PILUS RETRACTATION ATPASE PILT"/>
    <property type="match status" value="1"/>
</dbReference>
<dbReference type="PANTHER" id="PTHR30486">
    <property type="entry name" value="TWITCHING MOTILITY PROTEIN PILT"/>
    <property type="match status" value="1"/>
</dbReference>
<evidence type="ECO:0000313" key="3">
    <source>
        <dbReference type="EMBL" id="MFC6870906.1"/>
    </source>
</evidence>
<keyword evidence="4" id="KW-1185">Reference proteome</keyword>
<reference evidence="4" key="1">
    <citation type="journal article" date="2019" name="Int. J. Syst. Evol. Microbiol.">
        <title>The Global Catalogue of Microorganisms (GCM) 10K type strain sequencing project: providing services to taxonomists for standard genome sequencing and annotation.</title>
        <authorList>
            <consortium name="The Broad Institute Genomics Platform"/>
            <consortium name="The Broad Institute Genome Sequencing Center for Infectious Disease"/>
            <person name="Wu L."/>
            <person name="Ma J."/>
        </authorList>
    </citation>
    <scope>NUCLEOTIDE SEQUENCE [LARGE SCALE GENOMIC DNA]</scope>
    <source>
        <strain evidence="4">KCTC 32255</strain>
    </source>
</reference>
<protein>
    <submittedName>
        <fullName evidence="3">CpaF family protein</fullName>
    </submittedName>
</protein>
<dbReference type="CDD" id="cd01130">
    <property type="entry name" value="VirB11-like_ATPase"/>
    <property type="match status" value="1"/>
</dbReference>
<accession>A0ABW2C708</accession>
<dbReference type="Proteomes" id="UP001596337">
    <property type="component" value="Unassembled WGS sequence"/>
</dbReference>
<dbReference type="EMBL" id="JBHSXX010000001">
    <property type="protein sequence ID" value="MFC6870906.1"/>
    <property type="molecule type" value="Genomic_DNA"/>
</dbReference>
<dbReference type="InterPro" id="IPR001482">
    <property type="entry name" value="T2SS/T4SS_dom"/>
</dbReference>
<feature type="domain" description="Bacterial type II secretion system protein E" evidence="2">
    <location>
        <begin position="110"/>
        <end position="386"/>
    </location>
</feature>
<evidence type="ECO:0000259" key="2">
    <source>
        <dbReference type="Pfam" id="PF00437"/>
    </source>
</evidence>
<organism evidence="3 4">
    <name type="scientific">Haloechinothrix salitolerans</name>
    <dbReference type="NCBI Taxonomy" id="926830"/>
    <lineage>
        <taxon>Bacteria</taxon>
        <taxon>Bacillati</taxon>
        <taxon>Actinomycetota</taxon>
        <taxon>Actinomycetes</taxon>
        <taxon>Pseudonocardiales</taxon>
        <taxon>Pseudonocardiaceae</taxon>
        <taxon>Haloechinothrix</taxon>
    </lineage>
</organism>
<evidence type="ECO:0000313" key="4">
    <source>
        <dbReference type="Proteomes" id="UP001596337"/>
    </source>
</evidence>
<dbReference type="InterPro" id="IPR027417">
    <property type="entry name" value="P-loop_NTPase"/>
</dbReference>
<dbReference type="SUPFAM" id="SSF52540">
    <property type="entry name" value="P-loop containing nucleoside triphosphate hydrolases"/>
    <property type="match status" value="1"/>
</dbReference>
<comment type="similarity">
    <text evidence="1">Belongs to the GSP E family.</text>
</comment>
<dbReference type="Pfam" id="PF00437">
    <property type="entry name" value="T2SSE"/>
    <property type="match status" value="1"/>
</dbReference>
<proteinExistence type="inferred from homology"/>
<comment type="caution">
    <text evidence="3">The sequence shown here is derived from an EMBL/GenBank/DDBJ whole genome shotgun (WGS) entry which is preliminary data.</text>
</comment>
<dbReference type="InterPro" id="IPR050921">
    <property type="entry name" value="T4SS_GSP_E_ATPase"/>
</dbReference>
<name>A0ABW2C708_9PSEU</name>